<dbReference type="EMBL" id="PYSW02000007">
    <property type="protein sequence ID" value="KAG2389587.1"/>
    <property type="molecule type" value="Genomic_DNA"/>
</dbReference>
<feature type="compositionally biased region" description="Basic and acidic residues" evidence="1">
    <location>
        <begin position="77"/>
        <end position="89"/>
    </location>
</feature>
<feature type="region of interest" description="Disordered" evidence="1">
    <location>
        <begin position="1"/>
        <end position="119"/>
    </location>
</feature>
<dbReference type="RefSeq" id="XP_044553579.1">
    <property type="nucleotide sequence ID" value="XM_044690102.1"/>
</dbReference>
<feature type="compositionally biased region" description="Low complexity" evidence="1">
    <location>
        <begin position="20"/>
        <end position="32"/>
    </location>
</feature>
<evidence type="ECO:0000313" key="3">
    <source>
        <dbReference type="Proteomes" id="UP000816034"/>
    </source>
</evidence>
<gene>
    <name evidence="2" type="ORF">C9374_014147</name>
</gene>
<feature type="region of interest" description="Disordered" evidence="1">
    <location>
        <begin position="282"/>
        <end position="305"/>
    </location>
</feature>
<reference evidence="2 3" key="1">
    <citation type="journal article" date="2018" name="BMC Genomics">
        <title>The genome of Naegleria lovaniensis, the basis for a comparative approach to unravel pathogenicity factors of the human pathogenic amoeba N. fowleri.</title>
        <authorList>
            <person name="Liechti N."/>
            <person name="Schurch N."/>
            <person name="Bruggmann R."/>
            <person name="Wittwer M."/>
        </authorList>
    </citation>
    <scope>NUCLEOTIDE SEQUENCE [LARGE SCALE GENOMIC DNA]</scope>
    <source>
        <strain evidence="2 3">ATCC 30569</strain>
    </source>
</reference>
<evidence type="ECO:0000313" key="2">
    <source>
        <dbReference type="EMBL" id="KAG2389587.1"/>
    </source>
</evidence>
<organism evidence="2 3">
    <name type="scientific">Naegleria lovaniensis</name>
    <name type="common">Amoeba</name>
    <dbReference type="NCBI Taxonomy" id="51637"/>
    <lineage>
        <taxon>Eukaryota</taxon>
        <taxon>Discoba</taxon>
        <taxon>Heterolobosea</taxon>
        <taxon>Tetramitia</taxon>
        <taxon>Eutetramitia</taxon>
        <taxon>Vahlkampfiidae</taxon>
        <taxon>Naegleria</taxon>
    </lineage>
</organism>
<dbReference type="GeneID" id="68106600"/>
<dbReference type="Proteomes" id="UP000816034">
    <property type="component" value="Unassembled WGS sequence"/>
</dbReference>
<accession>A0AA88GVB5</accession>
<feature type="region of interest" description="Disordered" evidence="1">
    <location>
        <begin position="221"/>
        <end position="253"/>
    </location>
</feature>
<comment type="caution">
    <text evidence="2">The sequence shown here is derived from an EMBL/GenBank/DDBJ whole genome shotgun (WGS) entry which is preliminary data.</text>
</comment>
<dbReference type="InterPro" id="IPR010756">
    <property type="entry name" value="Tls1-like"/>
</dbReference>
<sequence>MIKKRQPKNINLRSKDATGEHSSASASSSETTPHSEEEQHGTATNEKNVIIPNDDHHTQESTSNSLSTSTTTTSNEPVHEDSTSADHKITHSAITDEEENDINSTLEKTKLKQKLRSRPKGMQANLKTGDLFDLDKIKNTSVKRKKEQLNILQGGTQGGLVDRNKGEWIAMKLANMDKKESSSTMSQLGMDLNFTDAELSEQDKRLFEYIREKMKEQGYSYDDNVNINDSDEEEAQQAAASSSTSQRDAKKKSDISVKEILEKEKELYKLPEELKVDKIEIENMSKRRGKRSDPTKQPAKPISEEERQKLLSGAILEVPLSTADKIQNIRETNERVKELEESGQKRKYTYNTASDEYVYTQFKKKFAHRR</sequence>
<protein>
    <submittedName>
        <fullName evidence="2">Uncharacterized protein</fullName>
    </submittedName>
</protein>
<dbReference type="AlphaFoldDB" id="A0AA88GVB5"/>
<dbReference type="Pfam" id="PF07052">
    <property type="entry name" value="Hep_59"/>
    <property type="match status" value="1"/>
</dbReference>
<feature type="compositionally biased region" description="Low complexity" evidence="1">
    <location>
        <begin position="61"/>
        <end position="75"/>
    </location>
</feature>
<evidence type="ECO:0000256" key="1">
    <source>
        <dbReference type="SAM" id="MobiDB-lite"/>
    </source>
</evidence>
<proteinExistence type="predicted"/>
<feature type="compositionally biased region" description="Low complexity" evidence="1">
    <location>
        <begin position="236"/>
        <end position="246"/>
    </location>
</feature>
<keyword evidence="3" id="KW-1185">Reference proteome</keyword>
<name>A0AA88GVB5_NAELO</name>